<dbReference type="EMBL" id="CP019437">
    <property type="protein sequence ID" value="AQS49100.1"/>
    <property type="molecule type" value="Genomic_DNA"/>
</dbReference>
<name>A0ABN4XAM3_9RHOB</name>
<reference evidence="2 3" key="1">
    <citation type="submission" date="2017-01" db="EMBL/GenBank/DDBJ databases">
        <title>The complete genome sequence of a sulfur-oxidizing marine bacterium Thioclava sp. 25B10_4T.</title>
        <authorList>
            <person name="Liu Y."/>
            <person name="Lai Q."/>
            <person name="Shao Z."/>
        </authorList>
    </citation>
    <scope>NUCLEOTIDE SEQUENCE [LARGE SCALE GENOMIC DNA]</scope>
    <source>
        <strain evidence="2 3">25B10_4</strain>
    </source>
</reference>
<gene>
    <name evidence="2" type="ORF">BMG03_15885</name>
</gene>
<dbReference type="Proteomes" id="UP000185622">
    <property type="component" value="Chromosome"/>
</dbReference>
<evidence type="ECO:0008006" key="4">
    <source>
        <dbReference type="Google" id="ProtNLM"/>
    </source>
</evidence>
<sequence length="179" mass="20098">MIDPITRRRVSYRTLFVVIGLVLIFVRLMPVDHSPGGLPGPDLTLALTLAWVLRRPEYAPALLIVLVFLLEDIMFWRPIGLWTLIVLGATEFLRRREQSLRDLPFALEWALVAGVLLAMVSVKRIVLLVTMVDQPSLGLELFQMLVTLAAYPVVVLVSRVAFGLRRAAPGEVDAYGHRM</sequence>
<evidence type="ECO:0000313" key="2">
    <source>
        <dbReference type="EMBL" id="AQS49100.1"/>
    </source>
</evidence>
<dbReference type="RefSeq" id="WP_075774200.1">
    <property type="nucleotide sequence ID" value="NZ_CP019437.1"/>
</dbReference>
<organism evidence="2 3">
    <name type="scientific">Thioclava nitratireducens</name>
    <dbReference type="NCBI Taxonomy" id="1915078"/>
    <lineage>
        <taxon>Bacteria</taxon>
        <taxon>Pseudomonadati</taxon>
        <taxon>Pseudomonadota</taxon>
        <taxon>Alphaproteobacteria</taxon>
        <taxon>Rhodobacterales</taxon>
        <taxon>Paracoccaceae</taxon>
        <taxon>Thioclava</taxon>
    </lineage>
</organism>
<feature type="transmembrane region" description="Helical" evidence="1">
    <location>
        <begin position="12"/>
        <end position="29"/>
    </location>
</feature>
<feature type="transmembrane region" description="Helical" evidence="1">
    <location>
        <begin position="75"/>
        <end position="93"/>
    </location>
</feature>
<evidence type="ECO:0000256" key="1">
    <source>
        <dbReference type="SAM" id="Phobius"/>
    </source>
</evidence>
<proteinExistence type="predicted"/>
<feature type="transmembrane region" description="Helical" evidence="1">
    <location>
        <begin position="141"/>
        <end position="162"/>
    </location>
</feature>
<protein>
    <recommendedName>
        <fullName evidence="4">Rod shape-determining protein MreD</fullName>
    </recommendedName>
</protein>
<evidence type="ECO:0000313" key="3">
    <source>
        <dbReference type="Proteomes" id="UP000185622"/>
    </source>
</evidence>
<keyword evidence="1" id="KW-1133">Transmembrane helix</keyword>
<accession>A0ABN4XAM3</accession>
<keyword evidence="1" id="KW-0472">Membrane</keyword>
<feature type="transmembrane region" description="Helical" evidence="1">
    <location>
        <begin position="105"/>
        <end position="129"/>
    </location>
</feature>
<keyword evidence="1" id="KW-0812">Transmembrane</keyword>
<keyword evidence="3" id="KW-1185">Reference proteome</keyword>